<dbReference type="AlphaFoldDB" id="A8NDM0"/>
<proteinExistence type="predicted"/>
<dbReference type="EMBL" id="DS236954">
    <property type="protein sequence ID" value="EDP39562.1"/>
    <property type="molecule type" value="Genomic_DNA"/>
</dbReference>
<gene>
    <name evidence="1" type="ORF">Bm1_00560</name>
</gene>
<reference evidence="1" key="1">
    <citation type="journal article" date="2007" name="Science">
        <title>Draft genome of the filarial nematode parasite Brugia malayi.</title>
        <authorList>
            <person name="Ghedin E."/>
            <person name="Wang S."/>
            <person name="Spiro D."/>
            <person name="Caler E."/>
            <person name="Zhao Q."/>
            <person name="Crabtree J."/>
            <person name="Allen J.E."/>
            <person name="Delcher A.L."/>
            <person name="Guiliano D.B."/>
            <person name="Miranda-Saavedra D."/>
            <person name="Angiuoli S.V."/>
            <person name="Creasy T."/>
            <person name="Amedeo P."/>
            <person name="Haas B."/>
            <person name="El-Sayed N.M."/>
            <person name="Wortman J.R."/>
            <person name="Feldblyum T."/>
            <person name="Tallon L."/>
            <person name="Schatz M."/>
            <person name="Shumway M."/>
            <person name="Koo H."/>
            <person name="Salzberg S.L."/>
            <person name="Schobel S."/>
            <person name="Pertea M."/>
            <person name="Pop M."/>
            <person name="White O."/>
            <person name="Barton G.J."/>
            <person name="Carlow C.K."/>
            <person name="Crawford M.J."/>
            <person name="Daub J."/>
            <person name="Dimmic M.W."/>
            <person name="Estes C.F."/>
            <person name="Foster J.M."/>
            <person name="Ganatra M."/>
            <person name="Gregory W.F."/>
            <person name="Johnson N.M."/>
            <person name="Jin J."/>
            <person name="Komuniecki R."/>
            <person name="Korf I."/>
            <person name="Kumar S."/>
            <person name="Laney S."/>
            <person name="Li B.W."/>
            <person name="Li W."/>
            <person name="Lindblom T.H."/>
            <person name="Lustigman S."/>
            <person name="Ma D."/>
            <person name="Maina C.V."/>
            <person name="Martin D.M."/>
            <person name="McCarter J.P."/>
            <person name="McReynolds L."/>
            <person name="Mitreva M."/>
            <person name="Nutman T.B."/>
            <person name="Parkinson J."/>
            <person name="Peregrin-Alvarez J.M."/>
            <person name="Poole C."/>
            <person name="Ren Q."/>
            <person name="Saunders L."/>
            <person name="Sluder A.E."/>
            <person name="Smith K."/>
            <person name="Stanke M."/>
            <person name="Unnasch T.R."/>
            <person name="Ware J."/>
            <person name="Wei A.D."/>
            <person name="Weil G."/>
            <person name="Williams D.J."/>
            <person name="Zhang Y."/>
            <person name="Williams S.A."/>
            <person name="Fraser-Liggett C."/>
            <person name="Slatko B."/>
            <person name="Blaxter M.L."/>
            <person name="Scott A.L."/>
        </authorList>
    </citation>
    <scope>NUCLEOTIDE SEQUENCE [LARGE SCALE GENOMIC DNA]</scope>
</reference>
<accession>A8NDM0</accession>
<sequence length="47" mass="5371">IVPSSAVSHQHGIRKELSICRYHNGIRIKSLFPSNPEEIKSYTIHNI</sequence>
<organism evidence="1">
    <name type="scientific">Brugia malayi</name>
    <name type="common">Filarial nematode worm</name>
    <dbReference type="NCBI Taxonomy" id="6279"/>
    <lineage>
        <taxon>Eukaryota</taxon>
        <taxon>Metazoa</taxon>
        <taxon>Ecdysozoa</taxon>
        <taxon>Nematoda</taxon>
        <taxon>Chromadorea</taxon>
        <taxon>Rhabditida</taxon>
        <taxon>Spirurina</taxon>
        <taxon>Spiruromorpha</taxon>
        <taxon>Filarioidea</taxon>
        <taxon>Onchocercidae</taxon>
        <taxon>Brugia</taxon>
    </lineage>
</organism>
<evidence type="ECO:0000313" key="1">
    <source>
        <dbReference type="EMBL" id="EDP39562.1"/>
    </source>
</evidence>
<name>A8NDM0_BRUMA</name>
<protein>
    <submittedName>
        <fullName evidence="1">Uncharacterized protein</fullName>
    </submittedName>
</protein>
<feature type="non-terminal residue" evidence="1">
    <location>
        <position position="1"/>
    </location>
</feature>